<gene>
    <name evidence="1" type="ORF">CQY23_06915</name>
</gene>
<dbReference type="Proteomes" id="UP000230971">
    <property type="component" value="Unassembled WGS sequence"/>
</dbReference>
<accession>A0A2G5PNK4</accession>
<name>A0A2G5PNK4_MYCCE</name>
<protein>
    <submittedName>
        <fullName evidence="1">Uncharacterized protein</fullName>
    </submittedName>
</protein>
<dbReference type="RefSeq" id="WP_062539259.1">
    <property type="nucleotide sequence ID" value="NZ_BBUN01000093.1"/>
</dbReference>
<evidence type="ECO:0000313" key="2">
    <source>
        <dbReference type="Proteomes" id="UP000230971"/>
    </source>
</evidence>
<sequence length="185" mass="20749">MPDVKPLTSDYLKLWVDSWSQTYPVDHDTLLAKLRDLPHFTIEQMAALVDWKYPPPPLTGRRRVRHERIRGLVEKNSEQAVIDATAATFAEIDDERALKLLTKLSGIWTAIGSTALMAHDPARFTVYDGQASKSLRALNYPAKRDSWIDHLHGCRAVAADTGHSLRTVDHALFTAKGRLTLPGLK</sequence>
<dbReference type="AlphaFoldDB" id="A0A2G5PNK4"/>
<dbReference type="EMBL" id="PDKV01000006">
    <property type="protein sequence ID" value="PIB79643.1"/>
    <property type="molecule type" value="Genomic_DNA"/>
</dbReference>
<evidence type="ECO:0000313" key="1">
    <source>
        <dbReference type="EMBL" id="PIB79643.1"/>
    </source>
</evidence>
<proteinExistence type="predicted"/>
<comment type="caution">
    <text evidence="1">The sequence shown here is derived from an EMBL/GenBank/DDBJ whole genome shotgun (WGS) entry which is preliminary data.</text>
</comment>
<reference evidence="1 2" key="1">
    <citation type="journal article" date="2017" name="Infect. Genet. Evol.">
        <title>The new phylogeny of the genus Mycobacterium: The old and the news.</title>
        <authorList>
            <person name="Tortoli E."/>
            <person name="Fedrizzi T."/>
            <person name="Meehan C.J."/>
            <person name="Trovato A."/>
            <person name="Grottola A."/>
            <person name="Giacobazzi E."/>
            <person name="Serpini G.F."/>
            <person name="Tagliazucchi S."/>
            <person name="Fabio A."/>
            <person name="Bettua C."/>
            <person name="Bertorelli R."/>
            <person name="Frascaro F."/>
            <person name="De Sanctis V."/>
            <person name="Pecorari M."/>
            <person name="Jousson O."/>
            <person name="Segata N."/>
            <person name="Cirillo D.M."/>
        </authorList>
    </citation>
    <scope>NUCLEOTIDE SEQUENCE [LARGE SCALE GENOMIC DNA]</scope>
    <source>
        <strain evidence="1 2">NCTC 12882</strain>
    </source>
</reference>
<organism evidence="1 2">
    <name type="scientific">Mycobacterium celatum</name>
    <dbReference type="NCBI Taxonomy" id="28045"/>
    <lineage>
        <taxon>Bacteria</taxon>
        <taxon>Bacillati</taxon>
        <taxon>Actinomycetota</taxon>
        <taxon>Actinomycetes</taxon>
        <taxon>Mycobacteriales</taxon>
        <taxon>Mycobacteriaceae</taxon>
        <taxon>Mycobacterium</taxon>
    </lineage>
</organism>